<sequence length="225" mass="26407">MAPLEIIGAGQPRCGTDSLREALNLLGYNTHHMRSMFECDRHPEAFEEAYLNPEKETDWNWVYDGFNAGVDCPTVSVIDQLLKYYPNAKVILTKRDADSWHKSVLNTIYKFHDWVPENAPDYMVRNRKMAKTIFMDGAFQDMQKFKDEPEFYKARYEEHNKWVMENVPKERLLVLDLNEGITWEKICPFLDKPIPSQPYPHANSTKEITEHFVKMQEQSTGPKKE</sequence>
<dbReference type="PANTHER" id="PTHR36978:SF4">
    <property type="entry name" value="P-LOOP CONTAINING NUCLEOSIDE TRIPHOSPHATE HYDROLASE PROTEIN"/>
    <property type="match status" value="1"/>
</dbReference>
<name>A0AAD5JZL2_9FUNG</name>
<comment type="caution">
    <text evidence="1">The sequence shown here is derived from an EMBL/GenBank/DDBJ whole genome shotgun (WGS) entry which is preliminary data.</text>
</comment>
<dbReference type="InterPro" id="IPR040632">
    <property type="entry name" value="Sulfotransfer_4"/>
</dbReference>
<keyword evidence="2" id="KW-1185">Reference proteome</keyword>
<proteinExistence type="predicted"/>
<dbReference type="InterPro" id="IPR027417">
    <property type="entry name" value="P-loop_NTPase"/>
</dbReference>
<dbReference type="PANTHER" id="PTHR36978">
    <property type="entry name" value="P-LOOP CONTAINING NUCLEOTIDE TRIPHOSPHATE HYDROLASE"/>
    <property type="match status" value="1"/>
</dbReference>
<evidence type="ECO:0000313" key="2">
    <source>
        <dbReference type="Proteomes" id="UP001209540"/>
    </source>
</evidence>
<dbReference type="EMBL" id="JAIXMP010000014">
    <property type="protein sequence ID" value="KAI9262270.1"/>
    <property type="molecule type" value="Genomic_DNA"/>
</dbReference>
<dbReference type="Proteomes" id="UP001209540">
    <property type="component" value="Unassembled WGS sequence"/>
</dbReference>
<reference evidence="1" key="2">
    <citation type="submission" date="2023-02" db="EMBL/GenBank/DDBJ databases">
        <authorList>
            <consortium name="DOE Joint Genome Institute"/>
            <person name="Mondo S.J."/>
            <person name="Chang Y."/>
            <person name="Wang Y."/>
            <person name="Ahrendt S."/>
            <person name="Andreopoulos W."/>
            <person name="Barry K."/>
            <person name="Beard J."/>
            <person name="Benny G.L."/>
            <person name="Blankenship S."/>
            <person name="Bonito G."/>
            <person name="Cuomo C."/>
            <person name="Desiro A."/>
            <person name="Gervers K.A."/>
            <person name="Hundley H."/>
            <person name="Kuo A."/>
            <person name="LaButti K."/>
            <person name="Lang B.F."/>
            <person name="Lipzen A."/>
            <person name="O'Donnell K."/>
            <person name="Pangilinan J."/>
            <person name="Reynolds N."/>
            <person name="Sandor L."/>
            <person name="Smith M.W."/>
            <person name="Tsang A."/>
            <person name="Grigoriev I.V."/>
            <person name="Stajich J.E."/>
            <person name="Spatafora J.W."/>
        </authorList>
    </citation>
    <scope>NUCLEOTIDE SEQUENCE</scope>
    <source>
        <strain evidence="1">RSA 2281</strain>
    </source>
</reference>
<dbReference type="AlphaFoldDB" id="A0AAD5JZL2"/>
<reference evidence="1" key="1">
    <citation type="journal article" date="2022" name="IScience">
        <title>Evolution of zygomycete secretomes and the origins of terrestrial fungal ecologies.</title>
        <authorList>
            <person name="Chang Y."/>
            <person name="Wang Y."/>
            <person name="Mondo S."/>
            <person name="Ahrendt S."/>
            <person name="Andreopoulos W."/>
            <person name="Barry K."/>
            <person name="Beard J."/>
            <person name="Benny G.L."/>
            <person name="Blankenship S."/>
            <person name="Bonito G."/>
            <person name="Cuomo C."/>
            <person name="Desiro A."/>
            <person name="Gervers K.A."/>
            <person name="Hundley H."/>
            <person name="Kuo A."/>
            <person name="LaButti K."/>
            <person name="Lang B.F."/>
            <person name="Lipzen A."/>
            <person name="O'Donnell K."/>
            <person name="Pangilinan J."/>
            <person name="Reynolds N."/>
            <person name="Sandor L."/>
            <person name="Smith M.E."/>
            <person name="Tsang A."/>
            <person name="Grigoriev I.V."/>
            <person name="Stajich J.E."/>
            <person name="Spatafora J.W."/>
        </authorList>
    </citation>
    <scope>NUCLEOTIDE SEQUENCE</scope>
    <source>
        <strain evidence="1">RSA 2281</strain>
    </source>
</reference>
<dbReference type="Gene3D" id="3.40.50.300">
    <property type="entry name" value="P-loop containing nucleotide triphosphate hydrolases"/>
    <property type="match status" value="1"/>
</dbReference>
<dbReference type="GO" id="GO:0016787">
    <property type="term" value="F:hydrolase activity"/>
    <property type="evidence" value="ECO:0007669"/>
    <property type="project" value="UniProtKB-KW"/>
</dbReference>
<dbReference type="Pfam" id="PF17784">
    <property type="entry name" value="Sulfotransfer_4"/>
    <property type="match status" value="1"/>
</dbReference>
<gene>
    <name evidence="1" type="ORF">BDA99DRAFT_438622</name>
</gene>
<accession>A0AAD5JZL2</accession>
<protein>
    <submittedName>
        <fullName evidence="1">P-loop containing nucleoside triphosphate hydrolase protein</fullName>
    </submittedName>
</protein>
<organism evidence="1 2">
    <name type="scientific">Phascolomyces articulosus</name>
    <dbReference type="NCBI Taxonomy" id="60185"/>
    <lineage>
        <taxon>Eukaryota</taxon>
        <taxon>Fungi</taxon>
        <taxon>Fungi incertae sedis</taxon>
        <taxon>Mucoromycota</taxon>
        <taxon>Mucoromycotina</taxon>
        <taxon>Mucoromycetes</taxon>
        <taxon>Mucorales</taxon>
        <taxon>Lichtheimiaceae</taxon>
        <taxon>Phascolomyces</taxon>
    </lineage>
</organism>
<dbReference type="SUPFAM" id="SSF52540">
    <property type="entry name" value="P-loop containing nucleoside triphosphate hydrolases"/>
    <property type="match status" value="1"/>
</dbReference>
<evidence type="ECO:0000313" key="1">
    <source>
        <dbReference type="EMBL" id="KAI9262270.1"/>
    </source>
</evidence>
<keyword evidence="1" id="KW-0378">Hydrolase</keyword>